<feature type="non-terminal residue" evidence="2">
    <location>
        <position position="1"/>
    </location>
</feature>
<proteinExistence type="predicted"/>
<accession>A0AAV6NG64</accession>
<gene>
    <name evidence="2" type="ORF">SDJN03_09685</name>
</gene>
<dbReference type="AlphaFoldDB" id="A0AAV6NG64"/>
<keyword evidence="3" id="KW-1185">Reference proteome</keyword>
<organism evidence="2 3">
    <name type="scientific">Cucurbita argyrosperma subsp. sororia</name>
    <dbReference type="NCBI Taxonomy" id="37648"/>
    <lineage>
        <taxon>Eukaryota</taxon>
        <taxon>Viridiplantae</taxon>
        <taxon>Streptophyta</taxon>
        <taxon>Embryophyta</taxon>
        <taxon>Tracheophyta</taxon>
        <taxon>Spermatophyta</taxon>
        <taxon>Magnoliopsida</taxon>
        <taxon>eudicotyledons</taxon>
        <taxon>Gunneridae</taxon>
        <taxon>Pentapetalae</taxon>
        <taxon>rosids</taxon>
        <taxon>fabids</taxon>
        <taxon>Cucurbitales</taxon>
        <taxon>Cucurbitaceae</taxon>
        <taxon>Cucurbiteae</taxon>
        <taxon>Cucurbita</taxon>
    </lineage>
</organism>
<name>A0AAV6NG64_9ROSI</name>
<comment type="caution">
    <text evidence="2">The sequence shown here is derived from an EMBL/GenBank/DDBJ whole genome shotgun (WGS) entry which is preliminary data.</text>
</comment>
<feature type="compositionally biased region" description="Basic and acidic residues" evidence="1">
    <location>
        <begin position="55"/>
        <end position="69"/>
    </location>
</feature>
<protein>
    <submittedName>
        <fullName evidence="2">Uncharacterized protein</fullName>
    </submittedName>
</protein>
<dbReference type="Proteomes" id="UP000685013">
    <property type="component" value="Chromosome 6"/>
</dbReference>
<evidence type="ECO:0000256" key="1">
    <source>
        <dbReference type="SAM" id="MobiDB-lite"/>
    </source>
</evidence>
<feature type="region of interest" description="Disordered" evidence="1">
    <location>
        <begin position="40"/>
        <end position="100"/>
    </location>
</feature>
<evidence type="ECO:0000313" key="2">
    <source>
        <dbReference type="EMBL" id="KAG6596505.1"/>
    </source>
</evidence>
<feature type="compositionally biased region" description="Basic and acidic residues" evidence="1">
    <location>
        <begin position="76"/>
        <end position="85"/>
    </location>
</feature>
<evidence type="ECO:0000313" key="3">
    <source>
        <dbReference type="Proteomes" id="UP000685013"/>
    </source>
</evidence>
<reference evidence="2 3" key="1">
    <citation type="journal article" date="2021" name="Hortic Res">
        <title>The domestication of Cucurbita argyrosperma as revealed by the genome of its wild relative.</title>
        <authorList>
            <person name="Barrera-Redondo J."/>
            <person name="Sanchez-de la Vega G."/>
            <person name="Aguirre-Liguori J.A."/>
            <person name="Castellanos-Morales G."/>
            <person name="Gutierrez-Guerrero Y.T."/>
            <person name="Aguirre-Dugua X."/>
            <person name="Aguirre-Planter E."/>
            <person name="Tenaillon M.I."/>
            <person name="Lira-Saade R."/>
            <person name="Eguiarte L.E."/>
        </authorList>
    </citation>
    <scope>NUCLEOTIDE SEQUENCE [LARGE SCALE GENOMIC DNA]</scope>
    <source>
        <strain evidence="2">JBR-2021</strain>
    </source>
</reference>
<dbReference type="EMBL" id="JAGKQH010000006">
    <property type="protein sequence ID" value="KAG6596505.1"/>
    <property type="molecule type" value="Genomic_DNA"/>
</dbReference>
<sequence length="100" mass="12035">MEEANNRFSHSEKLATNQQRYAQFAPAKFRHFVPWWSELEKRRKKNRGTMGSLQMHKDREREGKEEPRRMTASPAPRDEKKERPTRPAYSNRLPKFDPVH</sequence>